<dbReference type="Proteomes" id="UP000006247">
    <property type="component" value="Unassembled WGS sequence"/>
</dbReference>
<comment type="caution">
    <text evidence="1">The sequence shown here is derived from an EMBL/GenBank/DDBJ whole genome shotgun (WGS) entry which is preliminary data.</text>
</comment>
<dbReference type="HOGENOM" id="CLU_952226_0_0_11"/>
<dbReference type="RefSeq" id="WP_005521700.1">
    <property type="nucleotide sequence ID" value="NZ_EQ973329.1"/>
</dbReference>
<protein>
    <submittedName>
        <fullName evidence="1">Uncharacterized protein</fullName>
    </submittedName>
</protein>
<evidence type="ECO:0000313" key="1">
    <source>
        <dbReference type="EMBL" id="EEG26601.1"/>
    </source>
</evidence>
<evidence type="ECO:0000313" key="2">
    <source>
        <dbReference type="Proteomes" id="UP000006247"/>
    </source>
</evidence>
<accession>C0E4F1</accession>
<proteinExistence type="predicted"/>
<name>C0E4F1_9CORY</name>
<reference evidence="1 2" key="1">
    <citation type="submission" date="2009-01" db="EMBL/GenBank/DDBJ databases">
        <authorList>
            <person name="Fulton L."/>
            <person name="Clifton S."/>
            <person name="Chinwalla A.T."/>
            <person name="Mitreva M."/>
            <person name="Sodergren E."/>
            <person name="Weinstock G."/>
            <person name="Clifton S."/>
            <person name="Dooling D.J."/>
            <person name="Fulton B."/>
            <person name="Minx P."/>
            <person name="Pepin K.H."/>
            <person name="Johnson M."/>
            <person name="Bhonagiri V."/>
            <person name="Nash W.E."/>
            <person name="Mardis E.R."/>
            <person name="Wilson R.K."/>
        </authorList>
    </citation>
    <scope>NUCLEOTIDE SEQUENCE [LARGE SCALE GENOMIC DNA]</scope>
    <source>
        <strain evidence="1 2">ATCC 33806</strain>
    </source>
</reference>
<organism evidence="1 2">
    <name type="scientific">Corynebacterium matruchotii ATCC 33806</name>
    <dbReference type="NCBI Taxonomy" id="566549"/>
    <lineage>
        <taxon>Bacteria</taxon>
        <taxon>Bacillati</taxon>
        <taxon>Actinomycetota</taxon>
        <taxon>Actinomycetes</taxon>
        <taxon>Mycobacteriales</taxon>
        <taxon>Corynebacteriaceae</taxon>
        <taxon>Corynebacterium</taxon>
    </lineage>
</organism>
<sequence length="292" mass="32276">MLTEANMIEAINYYHAGDDDKLLELFQRFDFYDWETPECNEWKKHHAQEFSDFVQYVISILPSEYTSMDVEEVYGKRSEMAVKQSSQHISYIGGIVWLMGFGLLAMACVSIAMSLPMPSRDVSGVLAWIQQHQTALQMADEMLACGASMLLAIIVVLYGKYREQHPIGMSVVLALGVVVAIGAFYAMMSLGRLVYPVNGLPITSATSVLSASQLFAGLHWMALALAACVIAVAIITESRVIILTSVCVALLKVVGTYYADEVAVPLTVVSEVALFGWSIMMAVWISRKKFEM</sequence>
<gene>
    <name evidence="1" type="ORF">CORMATOL_01876</name>
</gene>
<dbReference type="AlphaFoldDB" id="C0E4F1"/>
<dbReference type="EMBL" id="ACEB01000024">
    <property type="protein sequence ID" value="EEG26601.1"/>
    <property type="molecule type" value="Genomic_DNA"/>
</dbReference>